<proteinExistence type="predicted"/>
<name>A0A6B9VWW9_9CHLO</name>
<keyword evidence="6" id="KW-0496">Mitochondrion</keyword>
<dbReference type="PANTHER" id="PTHR46889:SF4">
    <property type="entry name" value="TRANSPOSASE INSO FOR INSERTION SEQUENCE ELEMENT IS911B-RELATED"/>
    <property type="match status" value="1"/>
</dbReference>
<keyword evidence="1" id="KW-0233">DNA recombination</keyword>
<feature type="region of interest" description="Disordered" evidence="3">
    <location>
        <begin position="458"/>
        <end position="526"/>
    </location>
</feature>
<organism evidence="6">
    <name type="scientific">Caulerpa ashmeadii</name>
    <dbReference type="NCBI Taxonomy" id="177078"/>
    <lineage>
        <taxon>Eukaryota</taxon>
        <taxon>Viridiplantae</taxon>
        <taxon>Chlorophyta</taxon>
        <taxon>core chlorophytes</taxon>
        <taxon>Ulvophyceae</taxon>
        <taxon>TCBD clade</taxon>
        <taxon>Bryopsidales</taxon>
        <taxon>Halimedineae</taxon>
        <taxon>Caulerpaceae</taxon>
        <taxon>Caulerpa</taxon>
    </lineage>
</organism>
<dbReference type="PROSITE" id="PS50994">
    <property type="entry name" value="INTEGRASE"/>
    <property type="match status" value="1"/>
</dbReference>
<sequence length="526" mass="59511">MHIFPNELDNRNVVALPNTVFVADSTSLPVKHRKKPLTGFKALLIIDLATGEIVGHRVFCTKGPRASIPSRRVVQLFQRALATKQLPEQFIIHTDRGPEFASQAFADFVRQIGAIGSMSNPQRPTDNAVAERTIRTIKHQLLEHTPTLPTAVSALGPLQIALEKRITFWNTQFMSRRAGGTTPSEAHRRLEMQSHKAPDIQLTHANGDRHHTDLQTFKTKAIAEHPYLIISETRLLAQNLANSQAQRFAAIEEKLDRLLAQNKKLSKSVPKLPLRDPASGSIYEWIMNLPREPRCKRLPYMRFRLAITLLRFTGMRANEVGNLQRQQIDSAVRLGHIDVRVTKTKQVHRYVINPSMKKRLRNLEVERDIVFAQHDRIKGTLNPKNWIAFLNIRLKPVGQHFGINLKSHSFRTGFITQLLRICPVQHVASMVGHRDVRSTQVYNRFVPDRTETHRLLEAIHSGPEESVDPNASESTMPSEEPDGPLADAGKTRPKRAPGTERRIRQKGGSRAPARRSNKRSTGGKVR</sequence>
<keyword evidence="2" id="KW-0175">Coiled coil</keyword>
<evidence type="ECO:0000259" key="5">
    <source>
        <dbReference type="PROSITE" id="PS51898"/>
    </source>
</evidence>
<reference evidence="6" key="1">
    <citation type="journal article" date="2019" name="BMC Genomics">
        <title>Promising prospects of nanopore sequencing for algal hologenomics and structural variation discovery.</title>
        <authorList>
            <person name="Sauvage T."/>
            <person name="Schmidt W.E."/>
            <person name="Yoon H.S."/>
            <person name="Paul V.J."/>
            <person name="Fredericq S."/>
        </authorList>
    </citation>
    <scope>NUCLEOTIDE SEQUENCE</scope>
</reference>
<feature type="coiled-coil region" evidence="2">
    <location>
        <begin position="241"/>
        <end position="268"/>
    </location>
</feature>
<dbReference type="Gene3D" id="1.10.443.10">
    <property type="entry name" value="Intergrase catalytic core"/>
    <property type="match status" value="1"/>
</dbReference>
<dbReference type="Pfam" id="PF00589">
    <property type="entry name" value="Phage_integrase"/>
    <property type="match status" value="1"/>
</dbReference>
<dbReference type="RefSeq" id="YP_009725925.1">
    <property type="nucleotide sequence ID" value="NC_045849.1"/>
</dbReference>
<dbReference type="AlphaFoldDB" id="A0A6B9VWW9"/>
<dbReference type="GO" id="GO:0003677">
    <property type="term" value="F:DNA binding"/>
    <property type="evidence" value="ECO:0007669"/>
    <property type="project" value="InterPro"/>
</dbReference>
<dbReference type="SUPFAM" id="SSF53098">
    <property type="entry name" value="Ribonuclease H-like"/>
    <property type="match status" value="1"/>
</dbReference>
<accession>A0A6B9VWW9</accession>
<evidence type="ECO:0008006" key="7">
    <source>
        <dbReference type="Google" id="ProtNLM"/>
    </source>
</evidence>
<feature type="compositionally biased region" description="Basic residues" evidence="3">
    <location>
        <begin position="503"/>
        <end position="518"/>
    </location>
</feature>
<dbReference type="InterPro" id="IPR050900">
    <property type="entry name" value="Transposase_IS3/IS150/IS904"/>
</dbReference>
<dbReference type="InterPro" id="IPR013762">
    <property type="entry name" value="Integrase-like_cat_sf"/>
</dbReference>
<feature type="domain" description="Tyr recombinase" evidence="5">
    <location>
        <begin position="273"/>
        <end position="455"/>
    </location>
</feature>
<geneLocation type="mitochondrion" evidence="6"/>
<dbReference type="CDD" id="cd00397">
    <property type="entry name" value="DNA_BRE_C"/>
    <property type="match status" value="1"/>
</dbReference>
<dbReference type="InterPro" id="IPR002104">
    <property type="entry name" value="Integrase_catalytic"/>
</dbReference>
<dbReference type="InterPro" id="IPR012337">
    <property type="entry name" value="RNaseH-like_sf"/>
</dbReference>
<dbReference type="GeneID" id="44139478"/>
<dbReference type="PANTHER" id="PTHR46889">
    <property type="entry name" value="TRANSPOSASE INSF FOR INSERTION SEQUENCE IS3B-RELATED"/>
    <property type="match status" value="1"/>
</dbReference>
<dbReference type="GO" id="GO:0015074">
    <property type="term" value="P:DNA integration"/>
    <property type="evidence" value="ECO:0007669"/>
    <property type="project" value="InterPro"/>
</dbReference>
<dbReference type="SUPFAM" id="SSF56349">
    <property type="entry name" value="DNA breaking-rejoining enzymes"/>
    <property type="match status" value="1"/>
</dbReference>
<dbReference type="EMBL" id="MH745227">
    <property type="protein sequence ID" value="QHQ73213.1"/>
    <property type="molecule type" value="Genomic_DNA"/>
</dbReference>
<feature type="domain" description="Integrase catalytic" evidence="4">
    <location>
        <begin position="13"/>
        <end position="191"/>
    </location>
</feature>
<dbReference type="Pfam" id="PF00665">
    <property type="entry name" value="rve"/>
    <property type="match status" value="1"/>
</dbReference>
<dbReference type="Gene3D" id="3.30.420.10">
    <property type="entry name" value="Ribonuclease H-like superfamily/Ribonuclease H"/>
    <property type="match status" value="1"/>
</dbReference>
<dbReference type="InterPro" id="IPR036397">
    <property type="entry name" value="RNaseH_sf"/>
</dbReference>
<gene>
    <name evidence="6" type="primary">ORF5</name>
</gene>
<evidence type="ECO:0000256" key="1">
    <source>
        <dbReference type="ARBA" id="ARBA00023172"/>
    </source>
</evidence>
<protein>
    <recommendedName>
        <fullName evidence="7">Integrase catalytic domain-containing protein</fullName>
    </recommendedName>
</protein>
<evidence type="ECO:0000256" key="3">
    <source>
        <dbReference type="SAM" id="MobiDB-lite"/>
    </source>
</evidence>
<evidence type="ECO:0000313" key="6">
    <source>
        <dbReference type="EMBL" id="QHQ73213.1"/>
    </source>
</evidence>
<dbReference type="GO" id="GO:0006310">
    <property type="term" value="P:DNA recombination"/>
    <property type="evidence" value="ECO:0007669"/>
    <property type="project" value="UniProtKB-KW"/>
</dbReference>
<dbReference type="InterPro" id="IPR011010">
    <property type="entry name" value="DNA_brk_join_enz"/>
</dbReference>
<evidence type="ECO:0000256" key="2">
    <source>
        <dbReference type="SAM" id="Coils"/>
    </source>
</evidence>
<evidence type="ECO:0000259" key="4">
    <source>
        <dbReference type="PROSITE" id="PS50994"/>
    </source>
</evidence>
<dbReference type="PROSITE" id="PS51898">
    <property type="entry name" value="TYR_RECOMBINASE"/>
    <property type="match status" value="1"/>
</dbReference>
<dbReference type="InterPro" id="IPR001584">
    <property type="entry name" value="Integrase_cat-core"/>
</dbReference>